<proteinExistence type="predicted"/>
<dbReference type="Gene3D" id="1.25.10.10">
    <property type="entry name" value="Leucine-rich Repeat Variant"/>
    <property type="match status" value="1"/>
</dbReference>
<organism evidence="1 2">
    <name type="scientific">Pseudocohnilembus persalinus</name>
    <name type="common">Ciliate</name>
    <dbReference type="NCBI Taxonomy" id="266149"/>
    <lineage>
        <taxon>Eukaryota</taxon>
        <taxon>Sar</taxon>
        <taxon>Alveolata</taxon>
        <taxon>Ciliophora</taxon>
        <taxon>Intramacronucleata</taxon>
        <taxon>Oligohymenophorea</taxon>
        <taxon>Scuticociliatia</taxon>
        <taxon>Philasterida</taxon>
        <taxon>Pseudocohnilembidae</taxon>
        <taxon>Pseudocohnilembus</taxon>
    </lineage>
</organism>
<evidence type="ECO:0000313" key="1">
    <source>
        <dbReference type="EMBL" id="KRW98840.1"/>
    </source>
</evidence>
<dbReference type="EMBL" id="LDAU01000228">
    <property type="protein sequence ID" value="KRW98840.1"/>
    <property type="molecule type" value="Genomic_DNA"/>
</dbReference>
<sequence>MQETKQALIKKRDIYRVEIRKKQNQDILNLQRQNILLKKTYTQADKQKSYKQNILFEIQKVKNSEKSDFKIKMTHLIQKYIEDLKQYYTNCEQTESQGIIVFQQLNYIMETDPEILKIITCCSLASDILLMKMVDQFQIFNVLLHFINLKSEVLIQESIFALSNIISTDFSEIIEMFLKSELYIKLEQIFNDSNDKVKREILYVYVNIINYGNQNQLKILLQNNVLKVLENGLYNDDTETLFKVLQGLVLVFDYFLLNDDPMQHYNNNQNIEEESQLQKDSNKVITVQEQQIQYVQNTSTIIQNKLNNTQIIERLQELQYHPNENLYNLIYEIIDEYFQSE</sequence>
<name>A0A0V0Q9B2_PSEPJ</name>
<dbReference type="AlphaFoldDB" id="A0A0V0Q9B2"/>
<evidence type="ECO:0000313" key="2">
    <source>
        <dbReference type="Proteomes" id="UP000054937"/>
    </source>
</evidence>
<protein>
    <submittedName>
        <fullName evidence="1">Armadillo-type fold</fullName>
    </submittedName>
</protein>
<dbReference type="Proteomes" id="UP000054937">
    <property type="component" value="Unassembled WGS sequence"/>
</dbReference>
<dbReference type="InParanoid" id="A0A0V0Q9B2"/>
<gene>
    <name evidence="1" type="ORF">PPERSA_00429</name>
</gene>
<keyword evidence="2" id="KW-1185">Reference proteome</keyword>
<dbReference type="SUPFAM" id="SSF48371">
    <property type="entry name" value="ARM repeat"/>
    <property type="match status" value="1"/>
</dbReference>
<reference evidence="1 2" key="1">
    <citation type="journal article" date="2015" name="Sci. Rep.">
        <title>Genome of the facultative scuticociliatosis pathogen Pseudocohnilembus persalinus provides insight into its virulence through horizontal gene transfer.</title>
        <authorList>
            <person name="Xiong J."/>
            <person name="Wang G."/>
            <person name="Cheng J."/>
            <person name="Tian M."/>
            <person name="Pan X."/>
            <person name="Warren A."/>
            <person name="Jiang C."/>
            <person name="Yuan D."/>
            <person name="Miao W."/>
        </authorList>
    </citation>
    <scope>NUCLEOTIDE SEQUENCE [LARGE SCALE GENOMIC DNA]</scope>
    <source>
        <strain evidence="1">36N120E</strain>
    </source>
</reference>
<dbReference type="InterPro" id="IPR011989">
    <property type="entry name" value="ARM-like"/>
</dbReference>
<comment type="caution">
    <text evidence="1">The sequence shown here is derived from an EMBL/GenBank/DDBJ whole genome shotgun (WGS) entry which is preliminary data.</text>
</comment>
<accession>A0A0V0Q9B2</accession>
<dbReference type="InterPro" id="IPR016024">
    <property type="entry name" value="ARM-type_fold"/>
</dbReference>